<dbReference type="RefSeq" id="WP_187785081.1">
    <property type="nucleotide sequence ID" value="NZ_JACTVA010000023.1"/>
</dbReference>
<dbReference type="InterPro" id="IPR036709">
    <property type="entry name" value="Autotransporte_beta_dom_sf"/>
</dbReference>
<dbReference type="InterPro" id="IPR011050">
    <property type="entry name" value="Pectin_lyase_fold/virulence"/>
</dbReference>
<dbReference type="SUPFAM" id="SSF51126">
    <property type="entry name" value="Pectin lyase-like"/>
    <property type="match status" value="1"/>
</dbReference>
<keyword evidence="1" id="KW-0732">Signal</keyword>
<dbReference type="Pfam" id="PF03797">
    <property type="entry name" value="Autotransporter"/>
    <property type="match status" value="1"/>
</dbReference>
<proteinExistence type="predicted"/>
<gene>
    <name evidence="3" type="ORF">IBL26_13835</name>
</gene>
<dbReference type="Gene3D" id="2.40.128.130">
    <property type="entry name" value="Autotransporter beta-domain"/>
    <property type="match status" value="1"/>
</dbReference>
<dbReference type="EMBL" id="JACTVA010000023">
    <property type="protein sequence ID" value="MBC9207921.1"/>
    <property type="molecule type" value="Genomic_DNA"/>
</dbReference>
<sequence>SVVRADGVFDIAATTQGASITTLAGNGQVALGQQVLTVTQGSTEFAGAIHGTGGLAVTGGTQVLTGANTYAGGTRVSGQATLLVSADTALGAANGGVVLADGRLKVAADLASPRSLALTGRGTLDTNRHSMTMSGAIGGTGALVADGGGRLTLAGVNTYSGGTLVIGGTTLAVASDTALGAPDALLVIDDGKLLALADFDSARPIVVNLQGIIDSNGHTLNLTGPISLQRANQQTAMFSGTAQVHGPLVVDANGLTVLSNATLRGTGQVYTRTSVSGTLAPGNSPGTLVFSAPVTMAAGSSLQIDVDGPGTGTGAGNYSRAIVQGANNTFTAQGGTLRPLLRGITGNATNSYIPPVGQSFRIVQAEGGVFGSFAGLAQPTSGLLPGSRVDALYTTNAITLYVTPSSYRDLTSAFGVALTPNQRAVAAGLDALRPSPGVRASAEVTSALEPLFLQTPGMMPTTMTSLAGTIYGDALMVGLDRSRGFGSVIAEQSAARRGLSTAADSAVDGTRTAWFAALGRSARFGATGDTNYRSTTTGLAAGADARIGSEFLAGAAAGVSRGPITSSATDSRVTGEMMHVSAYGSWTDGFFYADAQAGLTHAEMRARRKLGMYEMSARGNGSGLGANAGVEAGTRHDAGGWRLQPGIGLRFDQLTRDRLTESSAQALSLNVEDSQASSLRATIGLRGETSVALGEEYRLLPNIRAHYAHELSDVGVGTTASFSGAAMTPMVVETARGGRDGVLLGLGSNLELPGGIVAFIGYDANLRQNVASQAVSGGLRWNW</sequence>
<dbReference type="SUPFAM" id="SSF103515">
    <property type="entry name" value="Autotransporter"/>
    <property type="match status" value="1"/>
</dbReference>
<name>A0ABR7RMT7_9PROT</name>
<organism evidence="3 4">
    <name type="scientific">Teichococcus aerophilus</name>
    <dbReference type="NCBI Taxonomy" id="1224513"/>
    <lineage>
        <taxon>Bacteria</taxon>
        <taxon>Pseudomonadati</taxon>
        <taxon>Pseudomonadota</taxon>
        <taxon>Alphaproteobacteria</taxon>
        <taxon>Acetobacterales</taxon>
        <taxon>Roseomonadaceae</taxon>
        <taxon>Roseomonas</taxon>
    </lineage>
</organism>
<evidence type="ECO:0000313" key="4">
    <source>
        <dbReference type="Proteomes" id="UP000626026"/>
    </source>
</evidence>
<dbReference type="Proteomes" id="UP000626026">
    <property type="component" value="Unassembled WGS sequence"/>
</dbReference>
<evidence type="ECO:0000313" key="3">
    <source>
        <dbReference type="EMBL" id="MBC9207921.1"/>
    </source>
</evidence>
<dbReference type="InterPro" id="IPR005546">
    <property type="entry name" value="Autotransporte_beta"/>
</dbReference>
<evidence type="ECO:0000256" key="1">
    <source>
        <dbReference type="ARBA" id="ARBA00022729"/>
    </source>
</evidence>
<dbReference type="SMART" id="SM00869">
    <property type="entry name" value="Autotransporter"/>
    <property type="match status" value="1"/>
</dbReference>
<dbReference type="PROSITE" id="PS51208">
    <property type="entry name" value="AUTOTRANSPORTER"/>
    <property type="match status" value="1"/>
</dbReference>
<accession>A0ABR7RMT7</accession>
<dbReference type="Pfam" id="PF12951">
    <property type="entry name" value="PATR"/>
    <property type="match status" value="2"/>
</dbReference>
<dbReference type="NCBIfam" id="TIGR02601">
    <property type="entry name" value="autotrns_rpt"/>
    <property type="match status" value="1"/>
</dbReference>
<dbReference type="InterPro" id="IPR013425">
    <property type="entry name" value="Autotrns_rpt"/>
</dbReference>
<protein>
    <submittedName>
        <fullName evidence="3">Autotransporter domain-containing protein</fullName>
    </submittedName>
</protein>
<reference evidence="3 4" key="1">
    <citation type="journal article" date="2013" name="Int. J. Syst. Evol. Microbiol.">
        <title>Roseomonas aerophila sp. nov., isolated from air.</title>
        <authorList>
            <person name="Kim S.J."/>
            <person name="Weon H.Y."/>
            <person name="Ahn J.H."/>
            <person name="Hong S.B."/>
            <person name="Seok S.J."/>
            <person name="Whang K.S."/>
            <person name="Kwon S.W."/>
        </authorList>
    </citation>
    <scope>NUCLEOTIDE SEQUENCE [LARGE SCALE GENOMIC DNA]</scope>
    <source>
        <strain evidence="3 4">NBRC 108923</strain>
    </source>
</reference>
<feature type="non-terminal residue" evidence="3">
    <location>
        <position position="1"/>
    </location>
</feature>
<evidence type="ECO:0000259" key="2">
    <source>
        <dbReference type="PROSITE" id="PS51208"/>
    </source>
</evidence>
<comment type="caution">
    <text evidence="3">The sequence shown here is derived from an EMBL/GenBank/DDBJ whole genome shotgun (WGS) entry which is preliminary data.</text>
</comment>
<keyword evidence="4" id="KW-1185">Reference proteome</keyword>
<feature type="domain" description="Autotransporter" evidence="2">
    <location>
        <begin position="506"/>
        <end position="783"/>
    </location>
</feature>